<accession>A0A292ZMS5</accession>
<reference evidence="1 2" key="2">
    <citation type="journal article" date="2013" name="Environ. Sci. Technol.">
        <title>The 4-tert-butylphenol-utilizing bacterium Sphingobium fuliginis OMI can degrade bisphenols via phenolic ring hydroxylation and meta-cleavage pathway.</title>
        <authorList>
            <person name="Ogata Y."/>
            <person name="Goda S."/>
            <person name="Toyama T."/>
            <person name="Sei K."/>
            <person name="Ike M."/>
        </authorList>
    </citation>
    <scope>NUCLEOTIDE SEQUENCE [LARGE SCALE GENOMIC DNA]</scope>
    <source>
        <strain evidence="1 2">OMI</strain>
    </source>
</reference>
<name>A0A292ZMS5_SPHSA</name>
<sequence>MSHGDPGTYVMRNIEEQICRPLAETALANSRSSTFDVI</sequence>
<proteinExistence type="predicted"/>
<reference evidence="1 2" key="1">
    <citation type="journal article" date="2013" name="Biodegradation">
        <title>Occurrence of 4-tert-butylphenol (4-t-BP) biodegradation in an aquatic sample caused by the presence of Spirodela polyrrhiza and isolation of a 4-t-BP-utilizing bacterium.</title>
        <authorList>
            <person name="Ogata Y."/>
            <person name="Toyama T."/>
            <person name="Yu N."/>
            <person name="Wang X."/>
            <person name="Sei K."/>
            <person name="Ike M."/>
        </authorList>
    </citation>
    <scope>NUCLEOTIDE SEQUENCE [LARGE SCALE GENOMIC DNA]</scope>
    <source>
        <strain evidence="1 2">OMI</strain>
    </source>
</reference>
<dbReference type="Proteomes" id="UP000221538">
    <property type="component" value="Unassembled WGS sequence"/>
</dbReference>
<dbReference type="AlphaFoldDB" id="A0A292ZMS5"/>
<evidence type="ECO:0000313" key="1">
    <source>
        <dbReference type="EMBL" id="GAY24216.1"/>
    </source>
</evidence>
<organism evidence="1 2">
    <name type="scientific">Sphingobium fuliginis (strain ATCC 27551)</name>
    <dbReference type="NCBI Taxonomy" id="336203"/>
    <lineage>
        <taxon>Bacteria</taxon>
        <taxon>Pseudomonadati</taxon>
        <taxon>Pseudomonadota</taxon>
        <taxon>Alphaproteobacteria</taxon>
        <taxon>Sphingomonadales</taxon>
        <taxon>Sphingomonadaceae</taxon>
        <taxon>Sphingobium</taxon>
    </lineage>
</organism>
<comment type="caution">
    <text evidence="1">The sequence shown here is derived from an EMBL/GenBank/DDBJ whole genome shotgun (WGS) entry which is preliminary data.</text>
</comment>
<protein>
    <submittedName>
        <fullName evidence="1">Uncharacterized protein</fullName>
    </submittedName>
</protein>
<evidence type="ECO:0000313" key="2">
    <source>
        <dbReference type="Proteomes" id="UP000221538"/>
    </source>
</evidence>
<dbReference type="EMBL" id="BEWI01000032">
    <property type="protein sequence ID" value="GAY24216.1"/>
    <property type="molecule type" value="Genomic_DNA"/>
</dbReference>
<gene>
    <name evidence="1" type="ORF">SFOMI_4796</name>
</gene>